<evidence type="ECO:0000313" key="7">
    <source>
        <dbReference type="Ensembl" id="ENSOCUP00000029525.1"/>
    </source>
</evidence>
<keyword evidence="8" id="KW-1185">Reference proteome</keyword>
<dbReference type="PANTHER" id="PTHR12988:SF6">
    <property type="entry name" value="SPHINGOMYELIN PHOSPHODIESTERASE 4"/>
    <property type="match status" value="1"/>
</dbReference>
<dbReference type="Pfam" id="PF14724">
    <property type="entry name" value="mit_SMPDase"/>
    <property type="match status" value="2"/>
</dbReference>
<evidence type="ECO:0000256" key="5">
    <source>
        <dbReference type="SAM" id="MobiDB-lite"/>
    </source>
</evidence>
<dbReference type="Proteomes" id="UP000001811">
    <property type="component" value="Unplaced"/>
</dbReference>
<evidence type="ECO:0000256" key="4">
    <source>
        <dbReference type="ARBA" id="ARBA00023136"/>
    </source>
</evidence>
<dbReference type="InterPro" id="IPR024129">
    <property type="entry name" value="Sphingomy_SMPD4"/>
</dbReference>
<feature type="transmembrane region" description="Helical" evidence="6">
    <location>
        <begin position="984"/>
        <end position="1004"/>
    </location>
</feature>
<sequence length="1036" mass="115103">MDFSIWKTASGATFRFSRSTRILARTDAGRREPSPLRSHQGPSRARGEGGGLSWTSKPEPGGGLERRRVWGWGRGVSRARSPRTRAAHLNTSGSMAAPAACASSYSSISSALSTFFRRSASFCRVAASSPVHAPEPGPAPAGAAAADAICTAGKKWFSGVTISDPPREAAMAFPHLQQPSFLLASLKADSINKPFAQRCQDLVKVIEDFPAKELHTIFPWLVESIFGSLDGILVGWNLRCLQGRVNPVEYSIAMEFLDPGGPMMKLVYKLQAEDYKFDFPVSYLPGPVKASIQERVLPDSPLYHNKVQFPATGGLGLNLALNPFEYYIFFFALSLITQKPLPVSLHIRTSDCAYFILVDRYLSWFLPTEGSVPPPLSSSPGGASPSPAPRTPAMPFASYGLHHTSLLKRHISHQTSVNADPASHEIWRSETLLQVFVEMWLHHYSLEMYQKLQSPHAKLEVLHYRLSVSSALHSPAQPSLQALHAYQESFAPTEEHVLVVRLLLKHLHAFAGSLRPEQASPAGHSHAPSPLEEFKRAAVPRFVQQKLYLFLQHCFGHWPLDASFRAVLEMWLSYLQPWRYAPEKQAQSSDSQPRTVSEKWAPFVQENLLMYTKLFVGFLNRALRTDLVSPKNALMVFRVAKVFAQPNLADMIQKGEQLFLEPELVIPQRQHRLFTAPTFTGSFLSPWPPAVTDASFKVKSHVYGLEGQDCEYTPMFGPEVRALVLRLAQLITQAKQTAKSISDQCTESPAGRSFLSWLGFWPADANGCYPANDLDELGQDSVRKTDEYLEKALEYLRQIFRLSEAQLAQLTLALGAAQDENGKKQLPDCIVGENGLILTPLGRYQIINGLRRFEIEYQGDSELQPIRSYEIAGLVRALFRLSSAINHRVSGGFQTALPGMPPLLCRPWRCRRSGARGQGSLSFPVLQFAGRMAALCSRDDFLGGFCRYHLTEPALADRRLLSPARPRPAASQVRGPRLSLRFLGSWRTLLTLLLAFFVASLFSIGPVPCTLILILGYLFYAVAMTLLTERGKLHQL</sequence>
<evidence type="ECO:0000313" key="8">
    <source>
        <dbReference type="Proteomes" id="UP000001811"/>
    </source>
</evidence>
<dbReference type="GO" id="GO:0006685">
    <property type="term" value="P:sphingomyelin catabolic process"/>
    <property type="evidence" value="ECO:0007669"/>
    <property type="project" value="TreeGrafter"/>
</dbReference>
<dbReference type="PANTHER" id="PTHR12988">
    <property type="entry name" value="SPHINGOMYELIN PHOSPHODIESTERASE 4"/>
    <property type="match status" value="1"/>
</dbReference>
<dbReference type="AlphaFoldDB" id="A0A5F9C911"/>
<dbReference type="GeneTree" id="ENSGT00390000006044"/>
<keyword evidence="4 6" id="KW-0472">Membrane</keyword>
<gene>
    <name evidence="7" type="primary">SMPD4</name>
</gene>
<dbReference type="FunCoup" id="A0A5F9C911">
    <property type="interactions" value="1952"/>
</dbReference>
<evidence type="ECO:0000256" key="6">
    <source>
        <dbReference type="SAM" id="Phobius"/>
    </source>
</evidence>
<evidence type="ECO:0000256" key="2">
    <source>
        <dbReference type="ARBA" id="ARBA00022692"/>
    </source>
</evidence>
<proteinExistence type="predicted"/>
<evidence type="ECO:0000256" key="3">
    <source>
        <dbReference type="ARBA" id="ARBA00022989"/>
    </source>
</evidence>
<dbReference type="GO" id="GO:0016020">
    <property type="term" value="C:membrane"/>
    <property type="evidence" value="ECO:0007669"/>
    <property type="project" value="UniProtKB-SubCell"/>
</dbReference>
<dbReference type="GO" id="GO:0046513">
    <property type="term" value="P:ceramide biosynthetic process"/>
    <property type="evidence" value="ECO:0007669"/>
    <property type="project" value="TreeGrafter"/>
</dbReference>
<reference evidence="7" key="2">
    <citation type="submission" date="2025-08" db="UniProtKB">
        <authorList>
            <consortium name="Ensembl"/>
        </authorList>
    </citation>
    <scope>IDENTIFICATION</scope>
    <source>
        <strain evidence="7">Thorbecke</strain>
    </source>
</reference>
<reference evidence="7" key="3">
    <citation type="submission" date="2025-09" db="UniProtKB">
        <authorList>
            <consortium name="Ensembl"/>
        </authorList>
    </citation>
    <scope>IDENTIFICATION</scope>
    <source>
        <strain evidence="7">Thorbecke</strain>
    </source>
</reference>
<dbReference type="Bgee" id="ENSOCUG00000010960">
    <property type="expression patterns" value="Expressed in testis and 17 other cell types or tissues"/>
</dbReference>
<dbReference type="GO" id="GO:0050290">
    <property type="term" value="F:sphingomyelin phosphodiesterase D activity"/>
    <property type="evidence" value="ECO:0007669"/>
    <property type="project" value="InterPro"/>
</dbReference>
<organism evidence="7 8">
    <name type="scientific">Oryctolagus cuniculus</name>
    <name type="common">Rabbit</name>
    <dbReference type="NCBI Taxonomy" id="9986"/>
    <lineage>
        <taxon>Eukaryota</taxon>
        <taxon>Metazoa</taxon>
        <taxon>Chordata</taxon>
        <taxon>Craniata</taxon>
        <taxon>Vertebrata</taxon>
        <taxon>Euteleostomi</taxon>
        <taxon>Mammalia</taxon>
        <taxon>Eutheria</taxon>
        <taxon>Euarchontoglires</taxon>
        <taxon>Glires</taxon>
        <taxon>Lagomorpha</taxon>
        <taxon>Leporidae</taxon>
        <taxon>Oryctolagus</taxon>
    </lineage>
</organism>
<reference evidence="7 8" key="1">
    <citation type="journal article" date="2011" name="Nature">
        <title>A high-resolution map of human evolutionary constraint using 29 mammals.</title>
        <authorList>
            <person name="Lindblad-Toh K."/>
            <person name="Garber M."/>
            <person name="Zuk O."/>
            <person name="Lin M.F."/>
            <person name="Parker B.J."/>
            <person name="Washietl S."/>
            <person name="Kheradpour P."/>
            <person name="Ernst J."/>
            <person name="Jordan G."/>
            <person name="Mauceli E."/>
            <person name="Ward L.D."/>
            <person name="Lowe C.B."/>
            <person name="Holloway A.K."/>
            <person name="Clamp M."/>
            <person name="Gnerre S."/>
            <person name="Alfoldi J."/>
            <person name="Beal K."/>
            <person name="Chang J."/>
            <person name="Clawson H."/>
            <person name="Cuff J."/>
            <person name="Di Palma F."/>
            <person name="Fitzgerald S."/>
            <person name="Flicek P."/>
            <person name="Guttman M."/>
            <person name="Hubisz M.J."/>
            <person name="Jaffe D.B."/>
            <person name="Jungreis I."/>
            <person name="Kent W.J."/>
            <person name="Kostka D."/>
            <person name="Lara M."/>
            <person name="Martins A.L."/>
            <person name="Massingham T."/>
            <person name="Moltke I."/>
            <person name="Raney B.J."/>
            <person name="Rasmussen M.D."/>
            <person name="Robinson J."/>
            <person name="Stark A."/>
            <person name="Vilella A.J."/>
            <person name="Wen J."/>
            <person name="Xie X."/>
            <person name="Zody M.C."/>
            <person name="Baldwin J."/>
            <person name="Bloom T."/>
            <person name="Chin C.W."/>
            <person name="Heiman D."/>
            <person name="Nicol R."/>
            <person name="Nusbaum C."/>
            <person name="Young S."/>
            <person name="Wilkinson J."/>
            <person name="Worley K.C."/>
            <person name="Kovar C.L."/>
            <person name="Muzny D.M."/>
            <person name="Gibbs R.A."/>
            <person name="Cree A."/>
            <person name="Dihn H.H."/>
            <person name="Fowler G."/>
            <person name="Jhangiani S."/>
            <person name="Joshi V."/>
            <person name="Lee S."/>
            <person name="Lewis L.R."/>
            <person name="Nazareth L.V."/>
            <person name="Okwuonu G."/>
            <person name="Santibanez J."/>
            <person name="Warren W.C."/>
            <person name="Mardis E.R."/>
            <person name="Weinstock G.M."/>
            <person name="Wilson R.K."/>
            <person name="Delehaunty K."/>
            <person name="Dooling D."/>
            <person name="Fronik C."/>
            <person name="Fulton L."/>
            <person name="Fulton B."/>
            <person name="Graves T."/>
            <person name="Minx P."/>
            <person name="Sodergren E."/>
            <person name="Birney E."/>
            <person name="Margulies E.H."/>
            <person name="Herrero J."/>
            <person name="Green E.D."/>
            <person name="Haussler D."/>
            <person name="Siepel A."/>
            <person name="Goldman N."/>
            <person name="Pollard K.S."/>
            <person name="Pedersen J.S."/>
            <person name="Lander E.S."/>
            <person name="Kellis M."/>
        </authorList>
    </citation>
    <scope>NUCLEOTIDE SEQUENCE [LARGE SCALE GENOMIC DNA]</scope>
    <source>
        <strain evidence="8">Thorbecke</strain>
    </source>
</reference>
<name>A0A5F9C911_RABIT</name>
<keyword evidence="2 6" id="KW-0812">Transmembrane</keyword>
<dbReference type="GO" id="GO:0046475">
    <property type="term" value="P:glycerophospholipid catabolic process"/>
    <property type="evidence" value="ECO:0007669"/>
    <property type="project" value="TreeGrafter"/>
</dbReference>
<dbReference type="InParanoid" id="A0A5F9C911"/>
<dbReference type="STRING" id="9986.ENSOCUP00000029525"/>
<feature type="region of interest" description="Disordered" evidence="5">
    <location>
        <begin position="25"/>
        <end position="67"/>
    </location>
</feature>
<comment type="subcellular location">
    <subcellularLocation>
        <location evidence="1">Membrane</location>
        <topology evidence="1">Single-pass membrane protein</topology>
    </subcellularLocation>
</comment>
<evidence type="ECO:0000256" key="1">
    <source>
        <dbReference type="ARBA" id="ARBA00004167"/>
    </source>
</evidence>
<dbReference type="Ensembl" id="ENSOCUT00000058430.1">
    <property type="protein sequence ID" value="ENSOCUP00000029525.1"/>
    <property type="gene ID" value="ENSOCUG00000010960.4"/>
</dbReference>
<keyword evidence="3 6" id="KW-1133">Transmembrane helix</keyword>
<accession>A0A5F9C911</accession>
<feature type="transmembrane region" description="Helical" evidence="6">
    <location>
        <begin position="1010"/>
        <end position="1028"/>
    </location>
</feature>
<protein>
    <submittedName>
        <fullName evidence="7">Sphingomyelin phosphodiesterase 4</fullName>
    </submittedName>
</protein>